<feature type="transmembrane region" description="Helical" evidence="4">
    <location>
        <begin position="345"/>
        <end position="363"/>
    </location>
</feature>
<evidence type="ECO:0000256" key="1">
    <source>
        <dbReference type="ARBA" id="ARBA00006739"/>
    </source>
</evidence>
<sequence>MLKTVDYIFMYSLFSIWILLLFNAWLAFAGHSFFKEIKERKIDIIKGINNYPMVSILVPAHNEEKVIERSILAILKMDYPKDKRQLIVINDNSKDETGIILEEIKSKYPNENIQIITTDARTGGKGKANALNIGLQYATGEYVVVYDADNTPEVMSLRYLVYEIVNSKEYGAVIGKFRTRNKDANILTRFINIETLSFQWMMQGGRWKKFGICLLPGTNFIIRKDLLEKLGGWDTKAIAEDTELSIRVYGNGFKIAFMPRAVSWEQEPETFKVWFKQRTRWVKGNIYVVNKYLFPLPKCSGPILIDLLYMFLESFLFFFAVIFSDAVFILGLFGIAKISLPGNFLVIWMLAYILFILEISINLTMEKGEYNLSNFFLIVIMYLTYCQCWIMVCISGIYSYFKDAIFKREHTWYKTERF</sequence>
<keyword evidence="6" id="KW-1185">Reference proteome</keyword>
<dbReference type="Gene3D" id="3.90.550.10">
    <property type="entry name" value="Spore Coat Polysaccharide Biosynthesis Protein SpsA, Chain A"/>
    <property type="match status" value="1"/>
</dbReference>
<feature type="transmembrane region" description="Helical" evidence="4">
    <location>
        <begin position="307"/>
        <end position="333"/>
    </location>
</feature>
<gene>
    <name evidence="5" type="ORF">TSYNT_6372</name>
</gene>
<dbReference type="Pfam" id="PF13641">
    <property type="entry name" value="Glyco_tranf_2_3"/>
    <property type="match status" value="1"/>
</dbReference>
<accession>A0A0U9HFS5</accession>
<evidence type="ECO:0000313" key="6">
    <source>
        <dbReference type="Proteomes" id="UP000062160"/>
    </source>
</evidence>
<keyword evidence="4" id="KW-0812">Transmembrane</keyword>
<evidence type="ECO:0008006" key="7">
    <source>
        <dbReference type="Google" id="ProtNLM"/>
    </source>
</evidence>
<keyword evidence="4" id="KW-1133">Transmembrane helix</keyword>
<keyword evidence="3" id="KW-0808">Transferase</keyword>
<comment type="similarity">
    <text evidence="1">Belongs to the glycosyltransferase 2 family.</text>
</comment>
<dbReference type="AlphaFoldDB" id="A0A0U9HFS5"/>
<name>A0A0U9HFS5_9FIRM</name>
<dbReference type="SUPFAM" id="SSF53448">
    <property type="entry name" value="Nucleotide-diphospho-sugar transferases"/>
    <property type="match status" value="1"/>
</dbReference>
<protein>
    <recommendedName>
        <fullName evidence="7">Glycosyltransferase family 2 protein</fullName>
    </recommendedName>
</protein>
<feature type="transmembrane region" description="Helical" evidence="4">
    <location>
        <begin position="375"/>
        <end position="401"/>
    </location>
</feature>
<dbReference type="PANTHER" id="PTHR43630:SF1">
    <property type="entry name" value="POLY-BETA-1,6-N-ACETYL-D-GLUCOSAMINE SYNTHASE"/>
    <property type="match status" value="1"/>
</dbReference>
<evidence type="ECO:0000256" key="4">
    <source>
        <dbReference type="SAM" id="Phobius"/>
    </source>
</evidence>
<organism evidence="5">
    <name type="scientific">Tepidanaerobacter syntrophicus</name>
    <dbReference type="NCBI Taxonomy" id="224999"/>
    <lineage>
        <taxon>Bacteria</taxon>
        <taxon>Bacillati</taxon>
        <taxon>Bacillota</taxon>
        <taxon>Clostridia</taxon>
        <taxon>Thermosediminibacterales</taxon>
        <taxon>Tepidanaerobacteraceae</taxon>
        <taxon>Tepidanaerobacter</taxon>
    </lineage>
</organism>
<dbReference type="CDD" id="cd06423">
    <property type="entry name" value="CESA_like"/>
    <property type="match status" value="1"/>
</dbReference>
<reference evidence="5" key="1">
    <citation type="journal article" date="2016" name="Genome Announc.">
        <title>Draft Genome Sequence of the Syntrophic Lactate-Degrading Bacterium Tepidanaerobacter syntrophicus JLT.</title>
        <authorList>
            <person name="Matsuura N."/>
            <person name="Ohashi A."/>
            <person name="Tourlousse D.M."/>
            <person name="Sekiguchi Y."/>
        </authorList>
    </citation>
    <scope>NUCLEOTIDE SEQUENCE [LARGE SCALE GENOMIC DNA]</scope>
    <source>
        <strain evidence="5">JL</strain>
    </source>
</reference>
<evidence type="ECO:0000256" key="2">
    <source>
        <dbReference type="ARBA" id="ARBA00022676"/>
    </source>
</evidence>
<dbReference type="GO" id="GO:0016757">
    <property type="term" value="F:glycosyltransferase activity"/>
    <property type="evidence" value="ECO:0007669"/>
    <property type="project" value="UniProtKB-KW"/>
</dbReference>
<evidence type="ECO:0000313" key="5">
    <source>
        <dbReference type="EMBL" id="GAQ24987.1"/>
    </source>
</evidence>
<proteinExistence type="inferred from homology"/>
<dbReference type="PANTHER" id="PTHR43630">
    <property type="entry name" value="POLY-BETA-1,6-N-ACETYL-D-GLUCOSAMINE SYNTHASE"/>
    <property type="match status" value="1"/>
</dbReference>
<dbReference type="EMBL" id="DF977000">
    <property type="protein sequence ID" value="GAQ24987.1"/>
    <property type="molecule type" value="Genomic_DNA"/>
</dbReference>
<dbReference type="Proteomes" id="UP000062160">
    <property type="component" value="Unassembled WGS sequence"/>
</dbReference>
<keyword evidence="2" id="KW-0328">Glycosyltransferase</keyword>
<keyword evidence="4" id="KW-0472">Membrane</keyword>
<evidence type="ECO:0000256" key="3">
    <source>
        <dbReference type="ARBA" id="ARBA00022679"/>
    </source>
</evidence>
<dbReference type="STRING" id="224999.GCA_001485475_00996"/>
<dbReference type="InterPro" id="IPR029044">
    <property type="entry name" value="Nucleotide-diphossugar_trans"/>
</dbReference>